<gene>
    <name evidence="4" type="primary">LOC120274945</name>
</gene>
<evidence type="ECO:0000313" key="4">
    <source>
        <dbReference type="RefSeq" id="XP_039137417.1"/>
    </source>
</evidence>
<dbReference type="PANTHER" id="PTHR33476">
    <property type="entry name" value="EMB|CAB62613.1"/>
    <property type="match status" value="1"/>
</dbReference>
<dbReference type="PANTHER" id="PTHR33476:SF7">
    <property type="entry name" value="EMB|CAB62613.1"/>
    <property type="match status" value="1"/>
</dbReference>
<reference evidence="4" key="1">
    <citation type="submission" date="2025-08" db="UniProtKB">
        <authorList>
            <consortium name="RefSeq"/>
        </authorList>
    </citation>
    <scope>IDENTIFICATION</scope>
</reference>
<accession>A0AB40CCU7</accession>
<dbReference type="Proteomes" id="UP001515500">
    <property type="component" value="Chromosome 13"/>
</dbReference>
<organism evidence="3 4">
    <name type="scientific">Dioscorea cayennensis subsp. rotundata</name>
    <name type="common">White Guinea yam</name>
    <name type="synonym">Dioscorea rotundata</name>
    <dbReference type="NCBI Taxonomy" id="55577"/>
    <lineage>
        <taxon>Eukaryota</taxon>
        <taxon>Viridiplantae</taxon>
        <taxon>Streptophyta</taxon>
        <taxon>Embryophyta</taxon>
        <taxon>Tracheophyta</taxon>
        <taxon>Spermatophyta</taxon>
        <taxon>Magnoliopsida</taxon>
        <taxon>Liliopsida</taxon>
        <taxon>Dioscoreales</taxon>
        <taxon>Dioscoreaceae</taxon>
        <taxon>Dioscorea</taxon>
    </lineage>
</organism>
<evidence type="ECO:0000313" key="3">
    <source>
        <dbReference type="Proteomes" id="UP001515500"/>
    </source>
</evidence>
<keyword evidence="1" id="KW-0175">Coiled coil</keyword>
<evidence type="ECO:0000256" key="1">
    <source>
        <dbReference type="SAM" id="Coils"/>
    </source>
</evidence>
<feature type="compositionally biased region" description="Basic and acidic residues" evidence="2">
    <location>
        <begin position="191"/>
        <end position="205"/>
    </location>
</feature>
<keyword evidence="3" id="KW-1185">Reference proteome</keyword>
<dbReference type="AlphaFoldDB" id="A0AB40CCU7"/>
<dbReference type="RefSeq" id="XP_039137417.1">
    <property type="nucleotide sequence ID" value="XM_039281483.1"/>
</dbReference>
<feature type="region of interest" description="Disordered" evidence="2">
    <location>
        <begin position="467"/>
        <end position="486"/>
    </location>
</feature>
<dbReference type="GeneID" id="120274945"/>
<dbReference type="InterPro" id="IPR040348">
    <property type="entry name" value="POLAR-like"/>
</dbReference>
<proteinExistence type="predicted"/>
<feature type="compositionally biased region" description="Polar residues" evidence="2">
    <location>
        <begin position="470"/>
        <end position="482"/>
    </location>
</feature>
<sequence length="614" mass="69125">MIQGISAADVSSDKDQIGYIETSTTLTPSAMMSSEEYVSDNSSLLSLQPWIFKREKQEKMEGNEGDFHTMGYGLERLVNRFGTEFSPMSGDSIRRRSLFRSRRTRRYYVKPLTSVENSLIPQLYKDVEVEECIFSSPPPSLTPTLRPFCISDGSRIISKSSSGSSCMTLDNVLHKEVHELDYKNSELTSGETDKDGGAPRLPERSKQKRKNRRVNPERSQKHSHSRGLFDKIFMYCLGVNVGVMFAALANKRELEKLNGMLKYSESLVQDLQEELEMKDSVFVRELENETNEAREPNLISNAEKSTASIQNQALPSPEPVNVIEEDDQQAPSELASDPEALTKIEAELEAELERLEQSLNASSLKQRIHDLTELDPDLLVDVVHGELKADTIDTESLYEAKGDTDSTSAFETLDVNYAVSPTELSIRLHELIEVRLHERIEELERALSQSQQKAQLMETERVSTRIDFSISDTGSSSNQESPRSAEADIAQVHPLCINLTGDAVNAYDEAYEEFMRMTETLQLSTPTTTNADDEQIDECYVEETLPGFDDEAQTWGHMLKGKKYGDEIITDLGSEEDDVEDEEGKELIQKIVEKTKKGSPVLINAQMMFFALDT</sequence>
<protein>
    <submittedName>
        <fullName evidence="4">Uncharacterized protein LOC120274945</fullName>
    </submittedName>
</protein>
<evidence type="ECO:0000256" key="2">
    <source>
        <dbReference type="SAM" id="MobiDB-lite"/>
    </source>
</evidence>
<feature type="region of interest" description="Disordered" evidence="2">
    <location>
        <begin position="184"/>
        <end position="223"/>
    </location>
</feature>
<name>A0AB40CCU7_DIOCR</name>
<dbReference type="GO" id="GO:0008356">
    <property type="term" value="P:asymmetric cell division"/>
    <property type="evidence" value="ECO:0007669"/>
    <property type="project" value="InterPro"/>
</dbReference>
<feature type="coiled-coil region" evidence="1">
    <location>
        <begin position="433"/>
        <end position="460"/>
    </location>
</feature>